<accession>A0ABV8NTY9</accession>
<evidence type="ECO:0000256" key="2">
    <source>
        <dbReference type="SAM" id="Coils"/>
    </source>
</evidence>
<dbReference type="Pfam" id="PF02321">
    <property type="entry name" value="OEP"/>
    <property type="match status" value="1"/>
</dbReference>
<dbReference type="InterPro" id="IPR003423">
    <property type="entry name" value="OMP_efflux"/>
</dbReference>
<dbReference type="InterPro" id="IPR010131">
    <property type="entry name" value="MdtP/NodT-like"/>
</dbReference>
<feature type="region of interest" description="Disordered" evidence="3">
    <location>
        <begin position="109"/>
        <end position="130"/>
    </location>
</feature>
<comment type="caution">
    <text evidence="5">The sequence shown here is derived from an EMBL/GenBank/DDBJ whole genome shotgun (WGS) entry which is preliminary data.</text>
</comment>
<evidence type="ECO:0000313" key="5">
    <source>
        <dbReference type="EMBL" id="MFC4199919.1"/>
    </source>
</evidence>
<feature type="coiled-coil region" evidence="2">
    <location>
        <begin position="189"/>
        <end position="216"/>
    </location>
</feature>
<dbReference type="PROSITE" id="PS51257">
    <property type="entry name" value="PROKAR_LIPOPROTEIN"/>
    <property type="match status" value="1"/>
</dbReference>
<reference evidence="6" key="1">
    <citation type="journal article" date="2019" name="Int. J. Syst. Evol. Microbiol.">
        <title>The Global Catalogue of Microorganisms (GCM) 10K type strain sequencing project: providing services to taxonomists for standard genome sequencing and annotation.</title>
        <authorList>
            <consortium name="The Broad Institute Genomics Platform"/>
            <consortium name="The Broad Institute Genome Sequencing Center for Infectious Disease"/>
            <person name="Wu L."/>
            <person name="Ma J."/>
        </authorList>
    </citation>
    <scope>NUCLEOTIDE SEQUENCE [LARGE SCALE GENOMIC DNA]</scope>
    <source>
        <strain evidence="6">LMG 24813</strain>
    </source>
</reference>
<keyword evidence="6" id="KW-1185">Reference proteome</keyword>
<dbReference type="Proteomes" id="UP001595848">
    <property type="component" value="Unassembled WGS sequence"/>
</dbReference>
<proteinExistence type="inferred from homology"/>
<keyword evidence="2" id="KW-0175">Coiled coil</keyword>
<evidence type="ECO:0000313" key="6">
    <source>
        <dbReference type="Proteomes" id="UP001595848"/>
    </source>
</evidence>
<dbReference type="SUPFAM" id="SSF56954">
    <property type="entry name" value="Outer membrane efflux proteins (OEP)"/>
    <property type="match status" value="1"/>
</dbReference>
<dbReference type="PANTHER" id="PTHR30203">
    <property type="entry name" value="OUTER MEMBRANE CATION EFFLUX PROTEIN"/>
    <property type="match status" value="1"/>
</dbReference>
<feature type="compositionally biased region" description="Polar residues" evidence="3">
    <location>
        <begin position="109"/>
        <end position="128"/>
    </location>
</feature>
<evidence type="ECO:0000256" key="3">
    <source>
        <dbReference type="SAM" id="MobiDB-lite"/>
    </source>
</evidence>
<dbReference type="PANTHER" id="PTHR30203:SF29">
    <property type="entry name" value="PROTEIN CYAE"/>
    <property type="match status" value="1"/>
</dbReference>
<organism evidence="5 6">
    <name type="scientific">Candidimonas humi</name>
    <dbReference type="NCBI Taxonomy" id="683355"/>
    <lineage>
        <taxon>Bacteria</taxon>
        <taxon>Pseudomonadati</taxon>
        <taxon>Pseudomonadota</taxon>
        <taxon>Betaproteobacteria</taxon>
        <taxon>Burkholderiales</taxon>
        <taxon>Alcaligenaceae</taxon>
        <taxon>Candidimonas</taxon>
    </lineage>
</organism>
<dbReference type="EMBL" id="JBHSBV010000001">
    <property type="protein sequence ID" value="MFC4199919.1"/>
    <property type="molecule type" value="Genomic_DNA"/>
</dbReference>
<feature type="signal peptide" evidence="4">
    <location>
        <begin position="1"/>
        <end position="21"/>
    </location>
</feature>
<protein>
    <submittedName>
        <fullName evidence="5">TolC family protein</fullName>
    </submittedName>
</protein>
<gene>
    <name evidence="5" type="ORF">ACFOY1_03035</name>
</gene>
<comment type="similarity">
    <text evidence="1">Belongs to the outer membrane factor (OMF) (TC 1.B.17) family.</text>
</comment>
<keyword evidence="4" id="KW-0732">Signal</keyword>
<feature type="chain" id="PRO_5046791689" evidence="4">
    <location>
        <begin position="22"/>
        <end position="544"/>
    </location>
</feature>
<dbReference type="RefSeq" id="WP_376810907.1">
    <property type="nucleotide sequence ID" value="NZ_JBHSBV010000001.1"/>
</dbReference>
<dbReference type="Gene3D" id="1.20.1600.10">
    <property type="entry name" value="Outer membrane efflux proteins (OEP)"/>
    <property type="match status" value="1"/>
</dbReference>
<sequence length="544" mass="60476">MQRYFKIGTLSALAIALTGCASLQPQPFTQKEIKERVAADRAEMYANQEPVAGPISFDEAAARALKYNLDYRLKLMENALAKGLMDVSRWDLMPRLLVGAGYSTRNNDSGGKSINIQTGEESLAPSTSEQRDHTMANLSLSWNLLDFGVSYYRAKQKADQYLMAQERQRKVIQNVLQDTRNAYWRALGAQKLIARVDKLIDRVNGALERSRKAEKQGLLPQPVALGYQRALLDAVALLSQRRQELELARSELAALMTLPPGTRFTLKDEAMPPLPQVPHDVSRLEDIALQRRPELMEEWYRKRVTTNDVKAAMIQALPGVQLDFLNLQYDSNKYLYNNSWSQSGIQISWNLFRLASLPTLKRAHDAQAKTDDYRRMALSMAILTQVRIGVQRYALAKADLKLAQESARVDEGLYHYAKAAETSRVDSGLEVIRAEARELLTEYQQYASYSNAQSAWGRLYNSIGLDVLPDQIASLDVHSLARAIGKTTSEWEHKTFYAEAEQGGAAASVGTAAPGMPTPAAATAPAAAARSNKISLAAKAPRLN</sequence>
<evidence type="ECO:0000256" key="4">
    <source>
        <dbReference type="SAM" id="SignalP"/>
    </source>
</evidence>
<evidence type="ECO:0000256" key="1">
    <source>
        <dbReference type="ARBA" id="ARBA00007613"/>
    </source>
</evidence>
<name>A0ABV8NTY9_9BURK</name>